<sequence>MKKFIFEQVHIELNLQHQRTLMLKIEDFLAQEIVALDSQLNSAVAGMSYMEKDDFLESESFRVEQTKHTFPQLQRTSSLISLYLTLENSLNFLCQTGSRYSDSAVELVDLVNTNLIERAKIYLVKVLKLNFPQESPAWKEIGKIQQIRNALVHNNGIVKSGNTSLISYIKQCDYIELVDYKIVIKRGFVEHTCNIIEKFFYDFFKEN</sequence>
<keyword evidence="2" id="KW-1185">Reference proteome</keyword>
<dbReference type="EMBL" id="LOBP01000201">
    <property type="protein sequence ID" value="KYN80432.1"/>
    <property type="molecule type" value="Genomic_DNA"/>
</dbReference>
<protein>
    <recommendedName>
        <fullName evidence="3">RiboL-PSP-HEPN domain-containing protein</fullName>
    </recommendedName>
</protein>
<name>A0ABR5VXF1_9VIBR</name>
<dbReference type="Proteomes" id="UP000075609">
    <property type="component" value="Unassembled WGS sequence"/>
</dbReference>
<comment type="caution">
    <text evidence="1">The sequence shown here is derived from an EMBL/GenBank/DDBJ whole genome shotgun (WGS) entry which is preliminary data.</text>
</comment>
<reference evidence="1 2" key="1">
    <citation type="submission" date="2015-12" db="EMBL/GenBank/DDBJ databases">
        <authorList>
            <person name="Tarr C.L."/>
            <person name="Gladney L.M."/>
        </authorList>
    </citation>
    <scope>NUCLEOTIDE SEQUENCE [LARGE SCALE GENOMIC DNA]</scope>
    <source>
        <strain evidence="1 2">1048-83</strain>
    </source>
</reference>
<evidence type="ECO:0000313" key="1">
    <source>
        <dbReference type="EMBL" id="KYN80432.1"/>
    </source>
</evidence>
<proteinExistence type="predicted"/>
<evidence type="ECO:0000313" key="2">
    <source>
        <dbReference type="Proteomes" id="UP000075609"/>
    </source>
</evidence>
<evidence type="ECO:0008006" key="3">
    <source>
        <dbReference type="Google" id="ProtNLM"/>
    </source>
</evidence>
<gene>
    <name evidence="1" type="ORF">ATY35_20220</name>
</gene>
<accession>A0ABR5VXF1</accession>
<dbReference type="RefSeq" id="WP_061900893.1">
    <property type="nucleotide sequence ID" value="NZ_CAXYEW010000046.1"/>
</dbReference>
<organism evidence="1 2">
    <name type="scientific">Vibrio cidicii</name>
    <dbReference type="NCBI Taxonomy" id="1763883"/>
    <lineage>
        <taxon>Bacteria</taxon>
        <taxon>Pseudomonadati</taxon>
        <taxon>Pseudomonadota</taxon>
        <taxon>Gammaproteobacteria</taxon>
        <taxon>Vibrionales</taxon>
        <taxon>Vibrionaceae</taxon>
        <taxon>Vibrio</taxon>
    </lineage>
</organism>